<feature type="domain" description="UBA" evidence="2">
    <location>
        <begin position="409"/>
        <end position="455"/>
    </location>
</feature>
<dbReference type="InterPro" id="IPR023340">
    <property type="entry name" value="UMA"/>
</dbReference>
<dbReference type="Proteomes" id="UP000287033">
    <property type="component" value="Unassembled WGS sequence"/>
</dbReference>
<dbReference type="InterPro" id="IPR015940">
    <property type="entry name" value="UBA"/>
</dbReference>
<evidence type="ECO:0008006" key="6">
    <source>
        <dbReference type="Google" id="ProtNLM"/>
    </source>
</evidence>
<dbReference type="GO" id="GO:0043130">
    <property type="term" value="F:ubiquitin binding"/>
    <property type="evidence" value="ECO:0007669"/>
    <property type="project" value="InterPro"/>
</dbReference>
<dbReference type="PANTHER" id="PTHR15960">
    <property type="entry name" value="LD44032P"/>
    <property type="match status" value="1"/>
</dbReference>
<dbReference type="Gene3D" id="1.20.120.1920">
    <property type="entry name" value="UBAP1 SOUBA domain"/>
    <property type="match status" value="1"/>
</dbReference>
<sequence length="457" mass="52627">MGSPENEVYSSLGGTSTYLDEVPFTISQKFQRVASEELSPLSNFLVPDHTEIVMKIQYDFTPEKKILEWLRDCSLRESPRLTPTCPPFWLAFSDLEEEDKGDTNNNSQHAKVQNDHMILQTKRFRSFSVTDIKYVRSKPVYKSDSESDDGYSEDDELSSSDENEKQRFPSVPHLRNKFNLHSRLLDGRPASSPFCVDSPSRSRQCERCLSASLTRLPHISSRRSSPLCNNTDDEENVQRLGSNWSQGHTPRKLCKKSLCQHQNKKNGKNMNSEQIMIGSPPLSSARCHLERSLMFRARIPLRKHKSPLSTLSKHSCLPAPPSTPRPLYSHKILPDSTADLLLALSQKEQDLIQPLMRQGYPISRVIWAIQNVGQQSRKQILKYLSAWDRLCKEGYKERLVEEAMEFFQNSEEKAAEFLTLMTQFDEMGFQHDDIKEVLLIHNNHREKALEELMTRAR</sequence>
<dbReference type="Pfam" id="PF21267">
    <property type="entry name" value="UBAP-1_UBA2"/>
    <property type="match status" value="1"/>
</dbReference>
<dbReference type="InterPro" id="IPR042575">
    <property type="entry name" value="UBAP1_C"/>
</dbReference>
<evidence type="ECO:0000313" key="5">
    <source>
        <dbReference type="Proteomes" id="UP000287033"/>
    </source>
</evidence>
<feature type="compositionally biased region" description="Acidic residues" evidence="1">
    <location>
        <begin position="146"/>
        <end position="161"/>
    </location>
</feature>
<dbReference type="InterPro" id="IPR038870">
    <property type="entry name" value="UBAP1"/>
</dbReference>
<dbReference type="STRING" id="137246.A0A401S5J5"/>
<feature type="region of interest" description="Disordered" evidence="1">
    <location>
        <begin position="141"/>
        <end position="169"/>
    </location>
</feature>
<protein>
    <recommendedName>
        <fullName evidence="6">UMA domain-containing protein</fullName>
    </recommendedName>
</protein>
<dbReference type="GO" id="GO:0043162">
    <property type="term" value="P:ubiquitin-dependent protein catabolic process via the multivesicular body sorting pathway"/>
    <property type="evidence" value="ECO:0007669"/>
    <property type="project" value="InterPro"/>
</dbReference>
<dbReference type="OMA" id="SSPQCHG"/>
<evidence type="ECO:0000256" key="1">
    <source>
        <dbReference type="SAM" id="MobiDB-lite"/>
    </source>
</evidence>
<evidence type="ECO:0000259" key="2">
    <source>
        <dbReference type="PROSITE" id="PS50030"/>
    </source>
</evidence>
<organism evidence="4 5">
    <name type="scientific">Chiloscyllium punctatum</name>
    <name type="common">Brownbanded bambooshark</name>
    <name type="synonym">Hemiscyllium punctatum</name>
    <dbReference type="NCBI Taxonomy" id="137246"/>
    <lineage>
        <taxon>Eukaryota</taxon>
        <taxon>Metazoa</taxon>
        <taxon>Chordata</taxon>
        <taxon>Craniata</taxon>
        <taxon>Vertebrata</taxon>
        <taxon>Chondrichthyes</taxon>
        <taxon>Elasmobranchii</taxon>
        <taxon>Galeomorphii</taxon>
        <taxon>Galeoidea</taxon>
        <taxon>Orectolobiformes</taxon>
        <taxon>Hemiscylliidae</taxon>
        <taxon>Chiloscyllium</taxon>
    </lineage>
</organism>
<dbReference type="AlphaFoldDB" id="A0A401S5J5"/>
<comment type="caution">
    <text evidence="4">The sequence shown here is derived from an EMBL/GenBank/DDBJ whole genome shotgun (WGS) entry which is preliminary data.</text>
</comment>
<proteinExistence type="predicted"/>
<name>A0A401S5J5_CHIPU</name>
<dbReference type="EMBL" id="BEZZ01000093">
    <property type="protein sequence ID" value="GCC25665.1"/>
    <property type="molecule type" value="Genomic_DNA"/>
</dbReference>
<accession>A0A401S5J5</accession>
<dbReference type="GO" id="GO:0000813">
    <property type="term" value="C:ESCRT I complex"/>
    <property type="evidence" value="ECO:0007669"/>
    <property type="project" value="InterPro"/>
</dbReference>
<reference evidence="4 5" key="1">
    <citation type="journal article" date="2018" name="Nat. Ecol. Evol.">
        <title>Shark genomes provide insights into elasmobranch evolution and the origin of vertebrates.</title>
        <authorList>
            <person name="Hara Y"/>
            <person name="Yamaguchi K"/>
            <person name="Onimaru K"/>
            <person name="Kadota M"/>
            <person name="Koyanagi M"/>
            <person name="Keeley SD"/>
            <person name="Tatsumi K"/>
            <person name="Tanaka K"/>
            <person name="Motone F"/>
            <person name="Kageyama Y"/>
            <person name="Nozu R"/>
            <person name="Adachi N"/>
            <person name="Nishimura O"/>
            <person name="Nakagawa R"/>
            <person name="Tanegashima C"/>
            <person name="Kiyatake I"/>
            <person name="Matsumoto R"/>
            <person name="Murakumo K"/>
            <person name="Nishida K"/>
            <person name="Terakita A"/>
            <person name="Kuratani S"/>
            <person name="Sato K"/>
            <person name="Hyodo S Kuraku.S."/>
        </authorList>
    </citation>
    <scope>NUCLEOTIDE SEQUENCE [LARGE SCALE GENOMIC DNA]</scope>
</reference>
<evidence type="ECO:0000313" key="4">
    <source>
        <dbReference type="EMBL" id="GCC25665.1"/>
    </source>
</evidence>
<evidence type="ECO:0000259" key="3">
    <source>
        <dbReference type="PROSITE" id="PS51497"/>
    </source>
</evidence>
<keyword evidence="5" id="KW-1185">Reference proteome</keyword>
<dbReference type="PANTHER" id="PTHR15960:SF3">
    <property type="entry name" value="UBIQUITIN-ASSOCIATED PROTEIN 1-LIKE"/>
    <property type="match status" value="1"/>
</dbReference>
<dbReference type="InterPro" id="IPR049467">
    <property type="entry name" value="UBAP-1-like_UBA2"/>
</dbReference>
<dbReference type="PROSITE" id="PS51497">
    <property type="entry name" value="UMA"/>
    <property type="match status" value="1"/>
</dbReference>
<gene>
    <name evidence="4" type="ORF">chiPu_0004076</name>
</gene>
<dbReference type="OrthoDB" id="2018023at2759"/>
<dbReference type="CDD" id="cd14316">
    <property type="entry name" value="UBA2_UBAP1_like"/>
    <property type="match status" value="1"/>
</dbReference>
<feature type="domain" description="UMA" evidence="3">
    <location>
        <begin position="19"/>
        <end position="67"/>
    </location>
</feature>
<dbReference type="PROSITE" id="PS50030">
    <property type="entry name" value="UBA"/>
    <property type="match status" value="1"/>
</dbReference>